<proteinExistence type="inferred from homology"/>
<dbReference type="InterPro" id="IPR023353">
    <property type="entry name" value="LemA-like_dom_sf"/>
</dbReference>
<comment type="caution">
    <text evidence="7">The sequence shown here is derived from an EMBL/GenBank/DDBJ whole genome shotgun (WGS) entry which is preliminary data.</text>
</comment>
<dbReference type="PANTHER" id="PTHR34478:SF2">
    <property type="entry name" value="MEMBRANE PROTEIN"/>
    <property type="match status" value="1"/>
</dbReference>
<dbReference type="Pfam" id="PF04011">
    <property type="entry name" value="LemA"/>
    <property type="match status" value="1"/>
</dbReference>
<evidence type="ECO:0000256" key="6">
    <source>
        <dbReference type="SAM" id="Phobius"/>
    </source>
</evidence>
<comment type="subcellular location">
    <subcellularLocation>
        <location evidence="1">Membrane</location>
        <topology evidence="1">Single-pass membrane protein</topology>
    </subcellularLocation>
</comment>
<dbReference type="GO" id="GO:0016020">
    <property type="term" value="C:membrane"/>
    <property type="evidence" value="ECO:0007669"/>
    <property type="project" value="UniProtKB-SubCell"/>
</dbReference>
<dbReference type="OrthoDB" id="9804152at2"/>
<evidence type="ECO:0008006" key="9">
    <source>
        <dbReference type="Google" id="ProtNLM"/>
    </source>
</evidence>
<evidence type="ECO:0000256" key="1">
    <source>
        <dbReference type="ARBA" id="ARBA00004167"/>
    </source>
</evidence>
<dbReference type="EMBL" id="AMRI01000040">
    <property type="protein sequence ID" value="EKE67540.1"/>
    <property type="molecule type" value="Genomic_DNA"/>
</dbReference>
<organism evidence="7 8">
    <name type="scientific">Gallaecimonas xiamenensis 3-C-1</name>
    <dbReference type="NCBI Taxonomy" id="745411"/>
    <lineage>
        <taxon>Bacteria</taxon>
        <taxon>Pseudomonadati</taxon>
        <taxon>Pseudomonadota</taxon>
        <taxon>Gammaproteobacteria</taxon>
        <taxon>Enterobacterales</taxon>
        <taxon>Gallaecimonadaceae</taxon>
        <taxon>Gallaecimonas</taxon>
    </lineage>
</organism>
<dbReference type="Gene3D" id="1.20.1440.20">
    <property type="entry name" value="LemA-like domain"/>
    <property type="match status" value="1"/>
</dbReference>
<keyword evidence="5 6" id="KW-0472">Membrane</keyword>
<evidence type="ECO:0000313" key="7">
    <source>
        <dbReference type="EMBL" id="EKE67540.1"/>
    </source>
</evidence>
<evidence type="ECO:0000256" key="5">
    <source>
        <dbReference type="ARBA" id="ARBA00023136"/>
    </source>
</evidence>
<accession>K2JQQ1</accession>
<evidence type="ECO:0000256" key="3">
    <source>
        <dbReference type="ARBA" id="ARBA00022692"/>
    </source>
</evidence>
<dbReference type="RefSeq" id="WP_008486735.1">
    <property type="nucleotide sequence ID" value="NZ_AMRI01000040.1"/>
</dbReference>
<dbReference type="InterPro" id="IPR007156">
    <property type="entry name" value="MamQ_LemA"/>
</dbReference>
<dbReference type="PANTHER" id="PTHR34478">
    <property type="entry name" value="PROTEIN LEMA"/>
    <property type="match status" value="1"/>
</dbReference>
<gene>
    <name evidence="7" type="ORF">B3C1_18547</name>
</gene>
<sequence length="189" mass="20815">MSPIALALIIAAVVILAVVLIHNGIIGRLNATQRAWSDVIAQERQKNKILPALEEVAGQYASHEKGLLEKVTALRSALADLSSDTIDTKGLAKAEGQMSDLLRGLNLTVEAYPELKANETYGKLMREITEQQENIGAAIRIFNRNVERFNNGIEIFPNSLVNGLFTRKHRLDTFDDSEAAAGIEYKPNF</sequence>
<keyword evidence="4 6" id="KW-1133">Transmembrane helix</keyword>
<name>K2JQQ1_9GAMM</name>
<evidence type="ECO:0000256" key="4">
    <source>
        <dbReference type="ARBA" id="ARBA00022989"/>
    </source>
</evidence>
<comment type="similarity">
    <text evidence="2">Belongs to the LemA family.</text>
</comment>
<dbReference type="SUPFAM" id="SSF140478">
    <property type="entry name" value="LemA-like"/>
    <property type="match status" value="1"/>
</dbReference>
<keyword evidence="3 6" id="KW-0812">Transmembrane</keyword>
<dbReference type="eggNOG" id="COG1704">
    <property type="taxonomic scope" value="Bacteria"/>
</dbReference>
<keyword evidence="8" id="KW-1185">Reference proteome</keyword>
<protein>
    <recommendedName>
        <fullName evidence="9">LemA family protein</fullName>
    </recommendedName>
</protein>
<dbReference type="STRING" id="745411.B3C1_18547"/>
<evidence type="ECO:0000313" key="8">
    <source>
        <dbReference type="Proteomes" id="UP000006755"/>
    </source>
</evidence>
<evidence type="ECO:0000256" key="2">
    <source>
        <dbReference type="ARBA" id="ARBA00008854"/>
    </source>
</evidence>
<reference evidence="7 8" key="1">
    <citation type="journal article" date="2012" name="J. Bacteriol.">
        <title>Genome Sequence of Gallaecimonas xiamenensis Type Strain 3-C-1.</title>
        <authorList>
            <person name="Lai Q."/>
            <person name="Wang L."/>
            <person name="Wang W."/>
            <person name="Shao Z."/>
        </authorList>
    </citation>
    <scope>NUCLEOTIDE SEQUENCE [LARGE SCALE GENOMIC DNA]</scope>
    <source>
        <strain evidence="7 8">3-C-1</strain>
    </source>
</reference>
<dbReference type="AlphaFoldDB" id="K2JQQ1"/>
<dbReference type="Proteomes" id="UP000006755">
    <property type="component" value="Unassembled WGS sequence"/>
</dbReference>
<feature type="transmembrane region" description="Helical" evidence="6">
    <location>
        <begin position="6"/>
        <end position="26"/>
    </location>
</feature>